<dbReference type="EMBL" id="CAUOFW020007421">
    <property type="protein sequence ID" value="CAK9179143.1"/>
    <property type="molecule type" value="Genomic_DNA"/>
</dbReference>
<dbReference type="PANTHER" id="PTHR33270">
    <property type="entry name" value="BNAC05G50380D PROTEIN"/>
    <property type="match status" value="1"/>
</dbReference>
<accession>A0ABC8UDF0</accession>
<dbReference type="Proteomes" id="UP001642360">
    <property type="component" value="Unassembled WGS sequence"/>
</dbReference>
<dbReference type="PANTHER" id="PTHR33270:SF5">
    <property type="entry name" value="GB|AAC00605.1"/>
    <property type="match status" value="1"/>
</dbReference>
<dbReference type="Pfam" id="PF23156">
    <property type="entry name" value="DUF7054"/>
    <property type="match status" value="1"/>
</dbReference>
<feature type="region of interest" description="Disordered" evidence="1">
    <location>
        <begin position="1"/>
        <end position="38"/>
    </location>
</feature>
<dbReference type="InterPro" id="IPR040358">
    <property type="entry name" value="At4g22758-like"/>
</dbReference>
<dbReference type="InterPro" id="IPR055482">
    <property type="entry name" value="DUF7054"/>
</dbReference>
<feature type="domain" description="DUF7054" evidence="2">
    <location>
        <begin position="39"/>
        <end position="122"/>
    </location>
</feature>
<organism evidence="3 4">
    <name type="scientific">Ilex paraguariensis</name>
    <name type="common">yerba mate</name>
    <dbReference type="NCBI Taxonomy" id="185542"/>
    <lineage>
        <taxon>Eukaryota</taxon>
        <taxon>Viridiplantae</taxon>
        <taxon>Streptophyta</taxon>
        <taxon>Embryophyta</taxon>
        <taxon>Tracheophyta</taxon>
        <taxon>Spermatophyta</taxon>
        <taxon>Magnoliopsida</taxon>
        <taxon>eudicotyledons</taxon>
        <taxon>Gunneridae</taxon>
        <taxon>Pentapetalae</taxon>
        <taxon>asterids</taxon>
        <taxon>campanulids</taxon>
        <taxon>Aquifoliales</taxon>
        <taxon>Aquifoliaceae</taxon>
        <taxon>Ilex</taxon>
    </lineage>
</organism>
<name>A0ABC8UDF0_9AQUA</name>
<dbReference type="AlphaFoldDB" id="A0ABC8UDF0"/>
<protein>
    <recommendedName>
        <fullName evidence="2">DUF7054 domain-containing protein</fullName>
    </recommendedName>
</protein>
<sequence>MGTRENAKKTSNIEVKRSLSEKMLSQKQQKKNNENQKAKNSRFLITVNVLGSAGPIRFVVNEDGNVGGVIDSALKLYARERRLPVLGSDANSFLLYPANAGSDALSPSESIGSGGGRNFVLCKKQSQPHMTESRSDLVNARKRNSGWKAWLNKSFSFKIMSH</sequence>
<evidence type="ECO:0000256" key="1">
    <source>
        <dbReference type="SAM" id="MobiDB-lite"/>
    </source>
</evidence>
<reference evidence="3 4" key="1">
    <citation type="submission" date="2024-02" db="EMBL/GenBank/DDBJ databases">
        <authorList>
            <person name="Vignale AGUSTIN F."/>
            <person name="Sosa J E."/>
            <person name="Modenutti C."/>
        </authorList>
    </citation>
    <scope>NUCLEOTIDE SEQUENCE [LARGE SCALE GENOMIC DNA]</scope>
</reference>
<proteinExistence type="predicted"/>
<evidence type="ECO:0000313" key="4">
    <source>
        <dbReference type="Proteomes" id="UP001642360"/>
    </source>
</evidence>
<evidence type="ECO:0000313" key="3">
    <source>
        <dbReference type="EMBL" id="CAK9179143.1"/>
    </source>
</evidence>
<gene>
    <name evidence="3" type="ORF">ILEXP_LOCUS49086</name>
</gene>
<evidence type="ECO:0000259" key="2">
    <source>
        <dbReference type="Pfam" id="PF23156"/>
    </source>
</evidence>
<keyword evidence="4" id="KW-1185">Reference proteome</keyword>
<comment type="caution">
    <text evidence="3">The sequence shown here is derived from an EMBL/GenBank/DDBJ whole genome shotgun (WGS) entry which is preliminary data.</text>
</comment>